<dbReference type="InterPro" id="IPR035901">
    <property type="entry name" value="GIY-YIG_endonuc_sf"/>
</dbReference>
<evidence type="ECO:0000313" key="4">
    <source>
        <dbReference type="Proteomes" id="UP000094469"/>
    </source>
</evidence>
<dbReference type="PANTHER" id="PTHR34477">
    <property type="entry name" value="UPF0213 PROTEIN YHBQ"/>
    <property type="match status" value="1"/>
</dbReference>
<dbReference type="OrthoDB" id="2329875at2"/>
<keyword evidence="4" id="KW-1185">Reference proteome</keyword>
<proteinExistence type="inferred from homology"/>
<evidence type="ECO:0000313" key="3">
    <source>
        <dbReference type="EMBL" id="OEG22724.1"/>
    </source>
</evidence>
<comment type="similarity">
    <text evidence="1">Belongs to the UPF0213 family.</text>
</comment>
<accession>A0A1E5HCR2</accession>
<dbReference type="PANTHER" id="PTHR34477:SF1">
    <property type="entry name" value="UPF0213 PROTEIN YHBQ"/>
    <property type="match status" value="1"/>
</dbReference>
<evidence type="ECO:0000259" key="2">
    <source>
        <dbReference type="PROSITE" id="PS50164"/>
    </source>
</evidence>
<sequence>MKTTGKILYVLKLEKNNYYIGYTSNYKKTMEKQFDGKGAIWTKKYKPLSIVESKDISNLESAEIEILVNSLVIKYMQQYGWENVRGGKYVVSDQKILKRTLIKHKILTYEGSIQLPTKKNIELISEKKYIYCLSLEDGRYYVGISKNPDKRFYQHTNSKAHSALYTKRYKPKCILFVQDLGVSSEFSYLKMETQATINLMKLVGCYKVRGGDFLHVDDYQEFELFKNTIRKNKSKFTFPTEWLEYTFEDFMKGINYIPKSIKEIL</sequence>
<organism evidence="3 4">
    <name type="scientific">Enterococcus ureilyticus</name>
    <dbReference type="NCBI Taxonomy" id="1131292"/>
    <lineage>
        <taxon>Bacteria</taxon>
        <taxon>Bacillati</taxon>
        <taxon>Bacillota</taxon>
        <taxon>Bacilli</taxon>
        <taxon>Lactobacillales</taxon>
        <taxon>Enterococcaceae</taxon>
        <taxon>Enterococcus</taxon>
    </lineage>
</organism>
<dbReference type="AlphaFoldDB" id="A0A1E5HCR2"/>
<protein>
    <recommendedName>
        <fullName evidence="2">GIY-YIG domain-containing protein</fullName>
    </recommendedName>
</protein>
<evidence type="ECO:0000256" key="1">
    <source>
        <dbReference type="ARBA" id="ARBA00007435"/>
    </source>
</evidence>
<dbReference type="InterPro" id="IPR000305">
    <property type="entry name" value="GIY-YIG_endonuc"/>
</dbReference>
<gene>
    <name evidence="3" type="ORF">BCR24_02495</name>
</gene>
<dbReference type="EMBL" id="MIKC01000012">
    <property type="protein sequence ID" value="OEG22724.1"/>
    <property type="molecule type" value="Genomic_DNA"/>
</dbReference>
<dbReference type="PROSITE" id="PS50164">
    <property type="entry name" value="GIY_YIG"/>
    <property type="match status" value="1"/>
</dbReference>
<dbReference type="Pfam" id="PF01541">
    <property type="entry name" value="GIY-YIG"/>
    <property type="match status" value="1"/>
</dbReference>
<dbReference type="SUPFAM" id="SSF82771">
    <property type="entry name" value="GIY-YIG endonuclease"/>
    <property type="match status" value="1"/>
</dbReference>
<comment type="caution">
    <text evidence="3">The sequence shown here is derived from an EMBL/GenBank/DDBJ whole genome shotgun (WGS) entry which is preliminary data.</text>
</comment>
<dbReference type="RefSeq" id="WP_069639888.1">
    <property type="nucleotide sequence ID" value="NZ_JAFBEZ010000002.1"/>
</dbReference>
<dbReference type="Gene3D" id="3.40.1440.10">
    <property type="entry name" value="GIY-YIG endonuclease"/>
    <property type="match status" value="2"/>
</dbReference>
<reference evidence="4" key="1">
    <citation type="submission" date="2016-09" db="EMBL/GenBank/DDBJ databases">
        <authorList>
            <person name="Gulvik C.A."/>
        </authorList>
    </citation>
    <scope>NUCLEOTIDE SEQUENCE [LARGE SCALE GENOMIC DNA]</scope>
    <source>
        <strain evidence="4">LMG 26676</strain>
    </source>
</reference>
<feature type="domain" description="GIY-YIG" evidence="2">
    <location>
        <begin position="126"/>
        <end position="199"/>
    </location>
</feature>
<dbReference type="InterPro" id="IPR050190">
    <property type="entry name" value="UPF0213_domain"/>
</dbReference>
<name>A0A1E5HCR2_9ENTE</name>
<dbReference type="Proteomes" id="UP000094469">
    <property type="component" value="Unassembled WGS sequence"/>
</dbReference>